<evidence type="ECO:0000313" key="1">
    <source>
        <dbReference type="EMBL" id="AMH39561.1"/>
    </source>
</evidence>
<gene>
    <name evidence="1" type="primary">flaF</name>
    <name evidence="2" type="ORF">A4A58_03690</name>
    <name evidence="1" type="ORF">PROKKA_00750</name>
</gene>
<accession>A0A120MG64</accession>
<dbReference type="OrthoDB" id="9808944at2"/>
<name>A0A120MG64_9BRAD</name>
<sequence length="115" mass="12877">MTLAGYDAEIEDSGREARSREQQALNHGIKLLQKIQSGALASSEETDALLYIRNLWTFFIQDLSNPRNGLPEQLRAQLISIGLWVIKEAERLREGQLSDVSDLVAINIVIRDSLA</sequence>
<proteinExistence type="predicted"/>
<keyword evidence="1" id="KW-0966">Cell projection</keyword>
<keyword evidence="1" id="KW-0969">Cilium</keyword>
<reference evidence="2 3" key="2">
    <citation type="submission" date="2016-03" db="EMBL/GenBank/DDBJ databases">
        <title>Microsymbionts genomes from the relict species Vavilovia formosa (Stev.) Fed.</title>
        <authorList>
            <person name="Kopat V."/>
            <person name="Chirak E."/>
            <person name="Kimeklis A."/>
            <person name="Andronov E."/>
        </authorList>
    </citation>
    <scope>NUCLEOTIDE SEQUENCE [LARGE SCALE GENOMIC DNA]</scope>
    <source>
        <strain evidence="2 3">Vaf07</strain>
    </source>
</reference>
<dbReference type="EMBL" id="KT955714">
    <property type="protein sequence ID" value="AMH39561.1"/>
    <property type="molecule type" value="Genomic_DNA"/>
</dbReference>
<dbReference type="Pfam" id="PF07309">
    <property type="entry name" value="FlaF"/>
    <property type="match status" value="1"/>
</dbReference>
<organism evidence="1">
    <name type="scientific">Tardiphaga robiniae</name>
    <dbReference type="NCBI Taxonomy" id="943830"/>
    <lineage>
        <taxon>Bacteria</taxon>
        <taxon>Pseudomonadati</taxon>
        <taxon>Pseudomonadota</taxon>
        <taxon>Alphaproteobacteria</taxon>
        <taxon>Hyphomicrobiales</taxon>
        <taxon>Nitrobacteraceae</taxon>
        <taxon>Tardiphaga</taxon>
    </lineage>
</organism>
<dbReference type="Proteomes" id="UP000076574">
    <property type="component" value="Unassembled WGS sequence"/>
</dbReference>
<dbReference type="RefSeq" id="WP_068729866.1">
    <property type="nucleotide sequence ID" value="NZ_JABMCJ010000094.1"/>
</dbReference>
<dbReference type="NCBIfam" id="NF009434">
    <property type="entry name" value="PRK12793.1"/>
    <property type="match status" value="1"/>
</dbReference>
<dbReference type="STRING" id="943830.A4A58_03690"/>
<dbReference type="InterPro" id="IPR010845">
    <property type="entry name" value="FlaF"/>
</dbReference>
<reference evidence="1" key="1">
    <citation type="submission" date="2015-10" db="EMBL/GenBank/DDBJ databases">
        <title>Evolution marks in rhizobial microsymbionts genomes from the relict species Vavilovia formosa (Stev.) Fed.</title>
        <authorList>
            <person name="Kopat V."/>
        </authorList>
    </citation>
    <scope>NUCLEOTIDE SEQUENCE</scope>
    <source>
        <strain evidence="1">Vaf-07</strain>
    </source>
</reference>
<dbReference type="EMBL" id="LVYV01000001">
    <property type="protein sequence ID" value="KZD25526.1"/>
    <property type="molecule type" value="Genomic_DNA"/>
</dbReference>
<keyword evidence="1" id="KW-0282">Flagellum</keyword>
<evidence type="ECO:0000313" key="2">
    <source>
        <dbReference type="EMBL" id="KZD25526.1"/>
    </source>
</evidence>
<evidence type="ECO:0000313" key="3">
    <source>
        <dbReference type="Proteomes" id="UP000076574"/>
    </source>
</evidence>
<keyword evidence="3" id="KW-1185">Reference proteome</keyword>
<dbReference type="AlphaFoldDB" id="A0A120MG64"/>
<dbReference type="GO" id="GO:0044781">
    <property type="term" value="P:bacterial-type flagellum organization"/>
    <property type="evidence" value="ECO:0007669"/>
    <property type="project" value="InterPro"/>
</dbReference>
<protein>
    <submittedName>
        <fullName evidence="2">Flagellar biosynthesis regulator FlhF</fullName>
    </submittedName>
    <submittedName>
        <fullName evidence="1">Flagellar protein FlaF</fullName>
    </submittedName>
</protein>